<feature type="transmembrane region" description="Helical" evidence="1">
    <location>
        <begin position="148"/>
        <end position="171"/>
    </location>
</feature>
<organism evidence="2 3">
    <name type="scientific">Cristinia sonorae</name>
    <dbReference type="NCBI Taxonomy" id="1940300"/>
    <lineage>
        <taxon>Eukaryota</taxon>
        <taxon>Fungi</taxon>
        <taxon>Dikarya</taxon>
        <taxon>Basidiomycota</taxon>
        <taxon>Agaricomycotina</taxon>
        <taxon>Agaricomycetes</taxon>
        <taxon>Agaricomycetidae</taxon>
        <taxon>Agaricales</taxon>
        <taxon>Pleurotineae</taxon>
        <taxon>Stephanosporaceae</taxon>
        <taxon>Cristinia</taxon>
    </lineage>
</organism>
<reference evidence="2" key="1">
    <citation type="journal article" date="2021" name="New Phytol.">
        <title>Evolutionary innovations through gain and loss of genes in the ectomycorrhizal Boletales.</title>
        <authorList>
            <person name="Wu G."/>
            <person name="Miyauchi S."/>
            <person name="Morin E."/>
            <person name="Kuo A."/>
            <person name="Drula E."/>
            <person name="Varga T."/>
            <person name="Kohler A."/>
            <person name="Feng B."/>
            <person name="Cao Y."/>
            <person name="Lipzen A."/>
            <person name="Daum C."/>
            <person name="Hundley H."/>
            <person name="Pangilinan J."/>
            <person name="Johnson J."/>
            <person name="Barry K."/>
            <person name="LaButti K."/>
            <person name="Ng V."/>
            <person name="Ahrendt S."/>
            <person name="Min B."/>
            <person name="Choi I.G."/>
            <person name="Park H."/>
            <person name="Plett J.M."/>
            <person name="Magnuson J."/>
            <person name="Spatafora J.W."/>
            <person name="Nagy L.G."/>
            <person name="Henrissat B."/>
            <person name="Grigoriev I.V."/>
            <person name="Yang Z.L."/>
            <person name="Xu J."/>
            <person name="Martin F.M."/>
        </authorList>
    </citation>
    <scope>NUCLEOTIDE SEQUENCE</scope>
    <source>
        <strain evidence="2">KKN 215</strain>
    </source>
</reference>
<sequence length="232" mass="24641">MIIGLAKWISQFLAPVLSLASLIVLSIVYFAPVGVLHTGVSLLIVKPTGDADGPTVFVGALGSCGRPDNVSAVNCTQLNVQPTYNISVLPSGTPDLLTAPVASTPIFIGVSLVFTLIFFFMFTFLSLRHKMGKAASNARFESPGIQHATSWIGLIGFLMGSTSFLVTRMWFGKTVEDFNKIIARDGSSAPQIVADIGNGFTMAWIAYALFAVPLVSSMTKLQATAPKKKPAV</sequence>
<dbReference type="EMBL" id="JAEVFJ010000009">
    <property type="protein sequence ID" value="KAH8102616.1"/>
    <property type="molecule type" value="Genomic_DNA"/>
</dbReference>
<dbReference type="Proteomes" id="UP000813824">
    <property type="component" value="Unassembled WGS sequence"/>
</dbReference>
<keyword evidence="1" id="KW-0812">Transmembrane</keyword>
<protein>
    <submittedName>
        <fullName evidence="2">Uncharacterized protein</fullName>
    </submittedName>
</protein>
<keyword evidence="1" id="KW-0472">Membrane</keyword>
<evidence type="ECO:0000256" key="1">
    <source>
        <dbReference type="SAM" id="Phobius"/>
    </source>
</evidence>
<feature type="transmembrane region" description="Helical" evidence="1">
    <location>
        <begin position="200"/>
        <end position="219"/>
    </location>
</feature>
<evidence type="ECO:0000313" key="3">
    <source>
        <dbReference type="Proteomes" id="UP000813824"/>
    </source>
</evidence>
<proteinExistence type="predicted"/>
<name>A0A8K0XRK9_9AGAR</name>
<dbReference type="OrthoDB" id="2575000at2759"/>
<accession>A0A8K0XRK9</accession>
<feature type="transmembrane region" description="Helical" evidence="1">
    <location>
        <begin position="106"/>
        <end position="127"/>
    </location>
</feature>
<feature type="transmembrane region" description="Helical" evidence="1">
    <location>
        <begin position="12"/>
        <end position="31"/>
    </location>
</feature>
<keyword evidence="3" id="KW-1185">Reference proteome</keyword>
<comment type="caution">
    <text evidence="2">The sequence shown here is derived from an EMBL/GenBank/DDBJ whole genome shotgun (WGS) entry which is preliminary data.</text>
</comment>
<gene>
    <name evidence="2" type="ORF">BXZ70DRAFT_929237</name>
</gene>
<dbReference type="AlphaFoldDB" id="A0A8K0XRK9"/>
<evidence type="ECO:0000313" key="2">
    <source>
        <dbReference type="EMBL" id="KAH8102616.1"/>
    </source>
</evidence>
<keyword evidence="1" id="KW-1133">Transmembrane helix</keyword>